<dbReference type="Gene3D" id="2.60.40.10">
    <property type="entry name" value="Immunoglobulins"/>
    <property type="match status" value="1"/>
</dbReference>
<dbReference type="AlphaFoldDB" id="A0A915Q6D8"/>
<dbReference type="InterPro" id="IPR013783">
    <property type="entry name" value="Ig-like_fold"/>
</dbReference>
<dbReference type="CDD" id="cd00063">
    <property type="entry name" value="FN3"/>
    <property type="match status" value="1"/>
</dbReference>
<evidence type="ECO:0000259" key="1">
    <source>
        <dbReference type="PROSITE" id="PS50853"/>
    </source>
</evidence>
<organism evidence="2 3">
    <name type="scientific">Setaria digitata</name>
    <dbReference type="NCBI Taxonomy" id="48799"/>
    <lineage>
        <taxon>Eukaryota</taxon>
        <taxon>Metazoa</taxon>
        <taxon>Ecdysozoa</taxon>
        <taxon>Nematoda</taxon>
        <taxon>Chromadorea</taxon>
        <taxon>Rhabditida</taxon>
        <taxon>Spirurina</taxon>
        <taxon>Spiruromorpha</taxon>
        <taxon>Filarioidea</taxon>
        <taxon>Setariidae</taxon>
        <taxon>Setaria</taxon>
    </lineage>
</organism>
<dbReference type="PROSITE" id="PS50853">
    <property type="entry name" value="FN3"/>
    <property type="match status" value="1"/>
</dbReference>
<dbReference type="Pfam" id="PF00041">
    <property type="entry name" value="fn3"/>
    <property type="match status" value="1"/>
</dbReference>
<protein>
    <submittedName>
        <fullName evidence="3">Fibronectin type-III domain-containing protein</fullName>
    </submittedName>
</protein>
<reference evidence="3" key="1">
    <citation type="submission" date="2022-11" db="UniProtKB">
        <authorList>
            <consortium name="WormBaseParasite"/>
        </authorList>
    </citation>
    <scope>IDENTIFICATION</scope>
</reference>
<proteinExistence type="predicted"/>
<dbReference type="WBParaSite" id="sdigi.contig686.g9488.t1">
    <property type="protein sequence ID" value="sdigi.contig686.g9488.t1"/>
    <property type="gene ID" value="sdigi.contig686.g9488"/>
</dbReference>
<sequence length="86" mass="9438">MIVSWDPPAIDQRNGNITYYQAVLTPLQPSEEKIIRNVTNGRSIVYDASLPKAYTFKVAAATMKGIGPYSPVLSIDPYPAGKPEKL</sequence>
<dbReference type="Proteomes" id="UP000887581">
    <property type="component" value="Unplaced"/>
</dbReference>
<dbReference type="InterPro" id="IPR036116">
    <property type="entry name" value="FN3_sf"/>
</dbReference>
<accession>A0A915Q6D8</accession>
<evidence type="ECO:0000313" key="2">
    <source>
        <dbReference type="Proteomes" id="UP000887581"/>
    </source>
</evidence>
<feature type="domain" description="Fibronectin type-III" evidence="1">
    <location>
        <begin position="1"/>
        <end position="80"/>
    </location>
</feature>
<dbReference type="InterPro" id="IPR003961">
    <property type="entry name" value="FN3_dom"/>
</dbReference>
<keyword evidence="2" id="KW-1185">Reference proteome</keyword>
<dbReference type="SUPFAM" id="SSF49265">
    <property type="entry name" value="Fibronectin type III"/>
    <property type="match status" value="1"/>
</dbReference>
<name>A0A915Q6D8_9BILA</name>
<evidence type="ECO:0000313" key="3">
    <source>
        <dbReference type="WBParaSite" id="sdigi.contig686.g9488.t1"/>
    </source>
</evidence>